<evidence type="ECO:0000259" key="14">
    <source>
        <dbReference type="PROSITE" id="PS51103"/>
    </source>
</evidence>
<dbReference type="PROSITE" id="PS51103">
    <property type="entry name" value="PTS_EIIC_TYPE_1"/>
    <property type="match status" value="1"/>
</dbReference>
<dbReference type="Proteomes" id="UP000264883">
    <property type="component" value="Chromosome"/>
</dbReference>
<evidence type="ECO:0008006" key="17">
    <source>
        <dbReference type="Google" id="ProtNLM"/>
    </source>
</evidence>
<evidence type="ECO:0000256" key="2">
    <source>
        <dbReference type="ARBA" id="ARBA00022448"/>
    </source>
</evidence>
<dbReference type="EMBL" id="CP016786">
    <property type="protein sequence ID" value="ASW43293.1"/>
    <property type="molecule type" value="Genomic_DNA"/>
</dbReference>
<dbReference type="GO" id="GO:0016301">
    <property type="term" value="F:kinase activity"/>
    <property type="evidence" value="ECO:0007669"/>
    <property type="project" value="UniProtKB-KW"/>
</dbReference>
<keyword evidence="16" id="KW-1185">Reference proteome</keyword>
<feature type="transmembrane region" description="Helical" evidence="12">
    <location>
        <begin position="211"/>
        <end position="232"/>
    </location>
</feature>
<keyword evidence="8" id="KW-0418">Kinase</keyword>
<dbReference type="InterPro" id="IPR003352">
    <property type="entry name" value="PTS_EIIC"/>
</dbReference>
<dbReference type="KEGG" id="cia:BEN51_07290"/>
<dbReference type="InterPro" id="IPR001996">
    <property type="entry name" value="PTS_IIB_1"/>
</dbReference>
<organism evidence="15 16">
    <name type="scientific">Clostridium isatidis</name>
    <dbReference type="NCBI Taxonomy" id="182773"/>
    <lineage>
        <taxon>Bacteria</taxon>
        <taxon>Bacillati</taxon>
        <taxon>Bacillota</taxon>
        <taxon>Clostridia</taxon>
        <taxon>Eubacteriales</taxon>
        <taxon>Clostridiaceae</taxon>
        <taxon>Clostridium</taxon>
    </lineage>
</organism>
<dbReference type="RefSeq" id="WP_119865429.1">
    <property type="nucleotide sequence ID" value="NZ_CP016786.1"/>
</dbReference>
<keyword evidence="4" id="KW-0762">Sugar transport</keyword>
<dbReference type="OrthoDB" id="92465at2"/>
<evidence type="ECO:0000259" key="13">
    <source>
        <dbReference type="PROSITE" id="PS51098"/>
    </source>
</evidence>
<feature type="domain" description="PTS EIIC type-1" evidence="14">
    <location>
        <begin position="103"/>
        <end position="450"/>
    </location>
</feature>
<dbReference type="GO" id="GO:0009401">
    <property type="term" value="P:phosphoenolpyruvate-dependent sugar phosphotransferase system"/>
    <property type="evidence" value="ECO:0007669"/>
    <property type="project" value="UniProtKB-KW"/>
</dbReference>
<keyword evidence="6" id="KW-0598">Phosphotransferase system</keyword>
<gene>
    <name evidence="15" type="ORF">BEN51_07290</name>
</gene>
<evidence type="ECO:0000256" key="5">
    <source>
        <dbReference type="ARBA" id="ARBA00022679"/>
    </source>
</evidence>
<dbReference type="Gene3D" id="3.30.1360.60">
    <property type="entry name" value="Glucose permease domain IIB"/>
    <property type="match status" value="1"/>
</dbReference>
<keyword evidence="7 12" id="KW-0812">Transmembrane</keyword>
<keyword evidence="10 12" id="KW-0472">Membrane</keyword>
<feature type="active site" description="Phosphocysteine intermediate; for EIIB activity" evidence="11">
    <location>
        <position position="26"/>
    </location>
</feature>
<feature type="transmembrane region" description="Helical" evidence="12">
    <location>
        <begin position="173"/>
        <end position="191"/>
    </location>
</feature>
<dbReference type="PANTHER" id="PTHR30175">
    <property type="entry name" value="PHOSPHOTRANSFERASE SYSTEM TRANSPORT PROTEIN"/>
    <property type="match status" value="1"/>
</dbReference>
<evidence type="ECO:0000256" key="10">
    <source>
        <dbReference type="ARBA" id="ARBA00023136"/>
    </source>
</evidence>
<keyword evidence="9 12" id="KW-1133">Transmembrane helix</keyword>
<proteinExistence type="predicted"/>
<comment type="subcellular location">
    <subcellularLocation>
        <location evidence="1">Cell membrane</location>
        <topology evidence="1">Multi-pass membrane protein</topology>
    </subcellularLocation>
</comment>
<evidence type="ECO:0000256" key="3">
    <source>
        <dbReference type="ARBA" id="ARBA00022475"/>
    </source>
</evidence>
<dbReference type="InterPro" id="IPR036878">
    <property type="entry name" value="Glu_permease_IIB"/>
</dbReference>
<dbReference type="GO" id="GO:0090589">
    <property type="term" value="F:protein-phosphocysteine-trehalose phosphotransferase system transporter activity"/>
    <property type="evidence" value="ECO:0007669"/>
    <property type="project" value="TreeGrafter"/>
</dbReference>
<dbReference type="FunFam" id="3.30.1360.60:FF:000001">
    <property type="entry name" value="PTS system glucose-specific IIBC component PtsG"/>
    <property type="match status" value="1"/>
</dbReference>
<reference evidence="15 16" key="1">
    <citation type="submission" date="2016-08" db="EMBL/GenBank/DDBJ databases">
        <title>Complete Genome Sequence Of The Indigo Reducing Clostridium isatidis DSM15098.</title>
        <authorList>
            <person name="Little G.T."/>
            <person name="Minton N.P."/>
        </authorList>
    </citation>
    <scope>NUCLEOTIDE SEQUENCE [LARGE SCALE GENOMIC DNA]</scope>
    <source>
        <strain evidence="15 16">DSM 15098</strain>
    </source>
</reference>
<feature type="transmembrane region" description="Helical" evidence="12">
    <location>
        <begin position="112"/>
        <end position="136"/>
    </location>
</feature>
<dbReference type="GO" id="GO:0015771">
    <property type="term" value="P:trehalose transport"/>
    <property type="evidence" value="ECO:0007669"/>
    <property type="project" value="TreeGrafter"/>
</dbReference>
<feature type="transmembrane region" description="Helical" evidence="12">
    <location>
        <begin position="382"/>
        <end position="405"/>
    </location>
</feature>
<keyword evidence="2" id="KW-0813">Transport</keyword>
<evidence type="ECO:0000256" key="4">
    <source>
        <dbReference type="ARBA" id="ARBA00022597"/>
    </source>
</evidence>
<dbReference type="AlphaFoldDB" id="A0A343JCN5"/>
<feature type="domain" description="PTS EIIB type-1" evidence="13">
    <location>
        <begin position="4"/>
        <end position="86"/>
    </location>
</feature>
<feature type="transmembrane region" description="Helical" evidence="12">
    <location>
        <begin position="244"/>
        <end position="269"/>
    </location>
</feature>
<feature type="transmembrane region" description="Helical" evidence="12">
    <location>
        <begin position="425"/>
        <end position="446"/>
    </location>
</feature>
<evidence type="ECO:0000313" key="15">
    <source>
        <dbReference type="EMBL" id="ASW43293.1"/>
    </source>
</evidence>
<evidence type="ECO:0000256" key="7">
    <source>
        <dbReference type="ARBA" id="ARBA00022692"/>
    </source>
</evidence>
<sequence length="450" mass="48115">MNKKDIAKRVISEIGGKENISQSWHCITRLRFNLVDAEKVNIENIKVIEGVMGAQFQNGQFQVIIGNKVGEVFEEVTAILGKEFVANAKEGNNKKGIINTIFDTISGIFNPILPAITGAGLLKGVMALLTAFNLISATSSEYVVLNIISDAPFYFLPFLIAFSAARKFKTSEVLSVTLAGGLMYPTIINYAASGEVAYLTFLGLKIPMISYSSTVIPIILGVWLLSYVYKIVDKYVPSLFKIILTPLIVLLITSVLVLVFIAPLGSYIGVYVEKFFTGLFNVAGPFAGALLGGTMPLIVMTGMHYAFFPAALSSMATVGYDIMLLPMNLVSNLAQAGATLAVAVKSKDKNMKSLAASTGISAVFGITEPAMYGVTLKLKKPFYAALIGGAVGGGTFGIFAVKAFTFTLPGITAIPSYIEQGTNNLLFALLGVGLSFVVAFVVALFLKFEE</sequence>
<feature type="transmembrane region" description="Helical" evidence="12">
    <location>
        <begin position="354"/>
        <end position="375"/>
    </location>
</feature>
<evidence type="ECO:0000256" key="8">
    <source>
        <dbReference type="ARBA" id="ARBA00022777"/>
    </source>
</evidence>
<dbReference type="PROSITE" id="PS51098">
    <property type="entry name" value="PTS_EIIB_TYPE_1"/>
    <property type="match status" value="1"/>
</dbReference>
<feature type="transmembrane region" description="Helical" evidence="12">
    <location>
        <begin position="142"/>
        <end position="161"/>
    </location>
</feature>
<dbReference type="GO" id="GO:0008982">
    <property type="term" value="F:protein-N(PI)-phosphohistidine-sugar phosphotransferase activity"/>
    <property type="evidence" value="ECO:0007669"/>
    <property type="project" value="InterPro"/>
</dbReference>
<name>A0A343JCN5_9CLOT</name>
<evidence type="ECO:0000313" key="16">
    <source>
        <dbReference type="Proteomes" id="UP000264883"/>
    </source>
</evidence>
<dbReference type="PROSITE" id="PS01035">
    <property type="entry name" value="PTS_EIIB_TYPE_1_CYS"/>
    <property type="match status" value="1"/>
</dbReference>
<dbReference type="InterPro" id="IPR013013">
    <property type="entry name" value="PTS_EIIC_1"/>
</dbReference>
<evidence type="ECO:0000256" key="12">
    <source>
        <dbReference type="SAM" id="Phobius"/>
    </source>
</evidence>
<evidence type="ECO:0000256" key="11">
    <source>
        <dbReference type="PROSITE-ProRule" id="PRU00421"/>
    </source>
</evidence>
<dbReference type="GO" id="GO:0005886">
    <property type="term" value="C:plasma membrane"/>
    <property type="evidence" value="ECO:0007669"/>
    <property type="project" value="UniProtKB-SubCell"/>
</dbReference>
<protein>
    <recommendedName>
        <fullName evidence="17">PTS beta-glucoside transporter subunit EIIBCA</fullName>
    </recommendedName>
</protein>
<dbReference type="Pfam" id="PF00367">
    <property type="entry name" value="PTS_EIIB"/>
    <property type="match status" value="1"/>
</dbReference>
<dbReference type="Pfam" id="PF02378">
    <property type="entry name" value="PTS_EIIC"/>
    <property type="match status" value="1"/>
</dbReference>
<evidence type="ECO:0000256" key="9">
    <source>
        <dbReference type="ARBA" id="ARBA00022989"/>
    </source>
</evidence>
<dbReference type="SUPFAM" id="SSF55604">
    <property type="entry name" value="Glucose permease domain IIB"/>
    <property type="match status" value="1"/>
</dbReference>
<dbReference type="CDD" id="cd00212">
    <property type="entry name" value="PTS_IIB_glc"/>
    <property type="match status" value="1"/>
</dbReference>
<feature type="transmembrane region" description="Helical" evidence="12">
    <location>
        <begin position="275"/>
        <end position="298"/>
    </location>
</feature>
<keyword evidence="3" id="KW-1003">Cell membrane</keyword>
<keyword evidence="5" id="KW-0808">Transferase</keyword>
<evidence type="ECO:0000256" key="1">
    <source>
        <dbReference type="ARBA" id="ARBA00004651"/>
    </source>
</evidence>
<dbReference type="PANTHER" id="PTHR30175:SF1">
    <property type="entry name" value="PTS SYSTEM ARBUTIN-, CELLOBIOSE-, AND SALICIN-SPECIFIC EIIBC COMPONENT-RELATED"/>
    <property type="match status" value="1"/>
</dbReference>
<accession>A0A343JCN5</accession>
<evidence type="ECO:0000256" key="6">
    <source>
        <dbReference type="ARBA" id="ARBA00022683"/>
    </source>
</evidence>
<dbReference type="InterPro" id="IPR050558">
    <property type="entry name" value="PTS_Sugar-Specific_Components"/>
</dbReference>
<dbReference type="InterPro" id="IPR018113">
    <property type="entry name" value="PTrfase_EIIB_Cys"/>
</dbReference>